<evidence type="ECO:0000313" key="3">
    <source>
        <dbReference type="Proteomes" id="UP000660265"/>
    </source>
</evidence>
<sequence>MAWRAVTDWLAEHAPTSYASLLPPATEEEIATADSQLRQHLGFGLPVELGALWRLCGGVEHQDIEADEQGEIFSGQFFPDGLLLSPAKALGPRLPAPGTEDFWGAEVVPWLTGDDEDAPLQGFYIGAHGVGTWSFQDNPAGTPDYPSMAVYLESVHRTLTVGPANLMGSDVPGVVWGCLIWDRPEGSWLTDAAEHWSPVHRPERSPGSSMAAPSQGGGR</sequence>
<evidence type="ECO:0008006" key="4">
    <source>
        <dbReference type="Google" id="ProtNLM"/>
    </source>
</evidence>
<name>A0ABQ2ELY9_9ACTN</name>
<gene>
    <name evidence="2" type="ORF">GCM10011583_55480</name>
</gene>
<organism evidence="2 3">
    <name type="scientific">Streptomyces camponoticapitis</name>
    <dbReference type="NCBI Taxonomy" id="1616125"/>
    <lineage>
        <taxon>Bacteria</taxon>
        <taxon>Bacillati</taxon>
        <taxon>Actinomycetota</taxon>
        <taxon>Actinomycetes</taxon>
        <taxon>Kitasatosporales</taxon>
        <taxon>Streptomycetaceae</taxon>
        <taxon>Streptomyces</taxon>
    </lineage>
</organism>
<comment type="caution">
    <text evidence="2">The sequence shown here is derived from an EMBL/GenBank/DDBJ whole genome shotgun (WGS) entry which is preliminary data.</text>
</comment>
<accession>A0ABQ2ELY9</accession>
<evidence type="ECO:0000256" key="1">
    <source>
        <dbReference type="SAM" id="MobiDB-lite"/>
    </source>
</evidence>
<dbReference type="RefSeq" id="WP_229701174.1">
    <property type="nucleotide sequence ID" value="NZ_BMMV01000021.1"/>
</dbReference>
<proteinExistence type="predicted"/>
<keyword evidence="3" id="KW-1185">Reference proteome</keyword>
<dbReference type="EMBL" id="BMMV01000021">
    <property type="protein sequence ID" value="GGK16483.1"/>
    <property type="molecule type" value="Genomic_DNA"/>
</dbReference>
<evidence type="ECO:0000313" key="2">
    <source>
        <dbReference type="EMBL" id="GGK16483.1"/>
    </source>
</evidence>
<protein>
    <recommendedName>
        <fullName evidence="4">Knr4/Smi1-like domain-containing protein</fullName>
    </recommendedName>
</protein>
<feature type="region of interest" description="Disordered" evidence="1">
    <location>
        <begin position="197"/>
        <end position="219"/>
    </location>
</feature>
<reference evidence="3" key="1">
    <citation type="journal article" date="2019" name="Int. J. Syst. Evol. Microbiol.">
        <title>The Global Catalogue of Microorganisms (GCM) 10K type strain sequencing project: providing services to taxonomists for standard genome sequencing and annotation.</title>
        <authorList>
            <consortium name="The Broad Institute Genomics Platform"/>
            <consortium name="The Broad Institute Genome Sequencing Center for Infectious Disease"/>
            <person name="Wu L."/>
            <person name="Ma J."/>
        </authorList>
    </citation>
    <scope>NUCLEOTIDE SEQUENCE [LARGE SCALE GENOMIC DNA]</scope>
    <source>
        <strain evidence="3">CGMCC 4.7275</strain>
    </source>
</reference>
<dbReference type="Proteomes" id="UP000660265">
    <property type="component" value="Unassembled WGS sequence"/>
</dbReference>